<sequence>MQSPERIVPSLQTSQFTPAAAAAVAAPPRPTAAADARRLVVVDDASLGAEESADDYDDDVGGDEAAEEVYEGYVIGSSAATTIMEDAARPSSSSSSSSSSNQHQRGGDGGDGGDGLCTPVGECELCHHSWRAMLEGEDEKIKGEYESCVPYGRRMKFECTSVFQERDTSEKKFSSISEYRSCRYTDGDEQFRMLRMQILCLLFGIWSFRNVRRLKVVSASLFDLRRMRIQGSANNGNNSNSPKSNVKFSPLVSKNSSEPGKVPKSPAPDNMSMV</sequence>
<feature type="region of interest" description="Disordered" evidence="1">
    <location>
        <begin position="231"/>
        <end position="274"/>
    </location>
</feature>
<feature type="region of interest" description="Disordered" evidence="1">
    <location>
        <begin position="46"/>
        <end position="65"/>
    </location>
</feature>
<feature type="compositionally biased region" description="Low complexity" evidence="1">
    <location>
        <begin position="232"/>
        <end position="245"/>
    </location>
</feature>
<dbReference type="EMBL" id="JALLAZ020000604">
    <property type="protein sequence ID" value="KAL3791117.1"/>
    <property type="molecule type" value="Genomic_DNA"/>
</dbReference>
<evidence type="ECO:0000313" key="3">
    <source>
        <dbReference type="Proteomes" id="UP001530315"/>
    </source>
</evidence>
<comment type="caution">
    <text evidence="2">The sequence shown here is derived from an EMBL/GenBank/DDBJ whole genome shotgun (WGS) entry which is preliminary data.</text>
</comment>
<organism evidence="2 3">
    <name type="scientific">Stephanodiscus triporus</name>
    <dbReference type="NCBI Taxonomy" id="2934178"/>
    <lineage>
        <taxon>Eukaryota</taxon>
        <taxon>Sar</taxon>
        <taxon>Stramenopiles</taxon>
        <taxon>Ochrophyta</taxon>
        <taxon>Bacillariophyta</taxon>
        <taxon>Coscinodiscophyceae</taxon>
        <taxon>Thalassiosirophycidae</taxon>
        <taxon>Stephanodiscales</taxon>
        <taxon>Stephanodiscaceae</taxon>
        <taxon>Stephanodiscus</taxon>
    </lineage>
</organism>
<keyword evidence="3" id="KW-1185">Reference proteome</keyword>
<accession>A0ABD3PTH1</accession>
<feature type="compositionally biased region" description="Acidic residues" evidence="1">
    <location>
        <begin position="51"/>
        <end position="65"/>
    </location>
</feature>
<gene>
    <name evidence="2" type="ORF">ACHAW5_004535</name>
</gene>
<protein>
    <submittedName>
        <fullName evidence="2">Uncharacterized protein</fullName>
    </submittedName>
</protein>
<reference evidence="2 3" key="1">
    <citation type="submission" date="2024-10" db="EMBL/GenBank/DDBJ databases">
        <title>Updated reference genomes for cyclostephanoid diatoms.</title>
        <authorList>
            <person name="Roberts W.R."/>
            <person name="Alverson A.J."/>
        </authorList>
    </citation>
    <scope>NUCLEOTIDE SEQUENCE [LARGE SCALE GENOMIC DNA]</scope>
    <source>
        <strain evidence="2 3">AJA276-08</strain>
    </source>
</reference>
<evidence type="ECO:0000313" key="2">
    <source>
        <dbReference type="EMBL" id="KAL3791117.1"/>
    </source>
</evidence>
<proteinExistence type="predicted"/>
<feature type="region of interest" description="Disordered" evidence="1">
    <location>
        <begin position="86"/>
        <end position="114"/>
    </location>
</feature>
<name>A0ABD3PTH1_9STRA</name>
<feature type="compositionally biased region" description="Low complexity" evidence="1">
    <location>
        <begin position="91"/>
        <end position="100"/>
    </location>
</feature>
<dbReference type="AlphaFoldDB" id="A0ABD3PTH1"/>
<evidence type="ECO:0000256" key="1">
    <source>
        <dbReference type="SAM" id="MobiDB-lite"/>
    </source>
</evidence>
<dbReference type="Proteomes" id="UP001530315">
    <property type="component" value="Unassembled WGS sequence"/>
</dbReference>